<dbReference type="AlphaFoldDB" id="A0AAV0W3W8"/>
<dbReference type="GO" id="GO:0004843">
    <property type="term" value="F:cysteine-type deubiquitinase activity"/>
    <property type="evidence" value="ECO:0007669"/>
    <property type="project" value="InterPro"/>
</dbReference>
<sequence length="213" mass="24622">MYYLNPETRSLEYDTTLAICDATTGNVIDKLFIDFPSLKEITECSSNVCLNKSYMNYNFITFQTDIETNISQLQQYLNDRTSIKEHQQCSNEKCDGIKKTKFLISPMHLFIDVLFWEGEDMISSQRSSEAATLMKLKLCDIPQILTHGTNNYELRGVLCFYKGKGGLRSSVGHYTAYTKRYGRNWELFDDLKKKPIPVKETTTVNCEFLVYTV</sequence>
<dbReference type="Gene3D" id="3.90.70.10">
    <property type="entry name" value="Cysteine proteinases"/>
    <property type="match status" value="1"/>
</dbReference>
<evidence type="ECO:0000313" key="2">
    <source>
        <dbReference type="EMBL" id="CAI6350474.1"/>
    </source>
</evidence>
<keyword evidence="3" id="KW-1185">Reference proteome</keyword>
<dbReference type="GO" id="GO:0016579">
    <property type="term" value="P:protein deubiquitination"/>
    <property type="evidence" value="ECO:0007669"/>
    <property type="project" value="InterPro"/>
</dbReference>
<proteinExistence type="predicted"/>
<gene>
    <name evidence="2" type="ORF">MEUPH1_LOCUS6927</name>
</gene>
<dbReference type="InterPro" id="IPR028889">
    <property type="entry name" value="USP"/>
</dbReference>
<dbReference type="Proteomes" id="UP001160148">
    <property type="component" value="Unassembled WGS sequence"/>
</dbReference>
<dbReference type="InterPro" id="IPR001394">
    <property type="entry name" value="Peptidase_C19_UCH"/>
</dbReference>
<dbReference type="PROSITE" id="PS50235">
    <property type="entry name" value="USP_3"/>
    <property type="match status" value="1"/>
</dbReference>
<protein>
    <recommendedName>
        <fullName evidence="1">USP domain-containing protein</fullName>
    </recommendedName>
</protein>
<feature type="domain" description="USP" evidence="1">
    <location>
        <begin position="1"/>
        <end position="213"/>
    </location>
</feature>
<dbReference type="EMBL" id="CARXXK010000001">
    <property type="protein sequence ID" value="CAI6350474.1"/>
    <property type="molecule type" value="Genomic_DNA"/>
</dbReference>
<organism evidence="2 3">
    <name type="scientific">Macrosiphum euphorbiae</name>
    <name type="common">potato aphid</name>
    <dbReference type="NCBI Taxonomy" id="13131"/>
    <lineage>
        <taxon>Eukaryota</taxon>
        <taxon>Metazoa</taxon>
        <taxon>Ecdysozoa</taxon>
        <taxon>Arthropoda</taxon>
        <taxon>Hexapoda</taxon>
        <taxon>Insecta</taxon>
        <taxon>Pterygota</taxon>
        <taxon>Neoptera</taxon>
        <taxon>Paraneoptera</taxon>
        <taxon>Hemiptera</taxon>
        <taxon>Sternorrhyncha</taxon>
        <taxon>Aphidomorpha</taxon>
        <taxon>Aphidoidea</taxon>
        <taxon>Aphididae</taxon>
        <taxon>Macrosiphini</taxon>
        <taxon>Macrosiphum</taxon>
    </lineage>
</organism>
<dbReference type="SUPFAM" id="SSF54001">
    <property type="entry name" value="Cysteine proteinases"/>
    <property type="match status" value="1"/>
</dbReference>
<evidence type="ECO:0000313" key="3">
    <source>
        <dbReference type="Proteomes" id="UP001160148"/>
    </source>
</evidence>
<comment type="caution">
    <text evidence="2">The sequence shown here is derived from an EMBL/GenBank/DDBJ whole genome shotgun (WGS) entry which is preliminary data.</text>
</comment>
<dbReference type="InterPro" id="IPR038765">
    <property type="entry name" value="Papain-like_cys_pep_sf"/>
</dbReference>
<name>A0AAV0W3W8_9HEMI</name>
<dbReference type="Pfam" id="PF00443">
    <property type="entry name" value="UCH"/>
    <property type="match status" value="1"/>
</dbReference>
<accession>A0AAV0W3W8</accession>
<evidence type="ECO:0000259" key="1">
    <source>
        <dbReference type="PROSITE" id="PS50235"/>
    </source>
</evidence>
<reference evidence="2 3" key="1">
    <citation type="submission" date="2023-01" db="EMBL/GenBank/DDBJ databases">
        <authorList>
            <person name="Whitehead M."/>
        </authorList>
    </citation>
    <scope>NUCLEOTIDE SEQUENCE [LARGE SCALE GENOMIC DNA]</scope>
</reference>